<evidence type="ECO:0000313" key="2">
    <source>
        <dbReference type="Proteomes" id="UP000017429"/>
    </source>
</evidence>
<dbReference type="Proteomes" id="UP000017429">
    <property type="component" value="Chromosome"/>
</dbReference>
<organism evidence="1 2">
    <name type="scientific">Mucispirillum schaedleri ASF457</name>
    <dbReference type="NCBI Taxonomy" id="1379858"/>
    <lineage>
        <taxon>Bacteria</taxon>
        <taxon>Pseudomonadati</taxon>
        <taxon>Deferribacterota</taxon>
        <taxon>Deferribacteres</taxon>
        <taxon>Deferribacterales</taxon>
        <taxon>Mucispirillaceae</taxon>
        <taxon>Mucispirillum</taxon>
    </lineage>
</organism>
<reference evidence="1" key="1">
    <citation type="journal article" date="2014" name="Genome Announc.">
        <title>Draft genome sequences of the altered schaedler flora, a defined bacterial community from gnotobiotic mice.</title>
        <authorList>
            <person name="Wannemuehler M.J."/>
            <person name="Overstreet A.M."/>
            <person name="Ward D.V."/>
            <person name="Phillips G.J."/>
        </authorList>
    </citation>
    <scope>NUCLEOTIDE SEQUENCE</scope>
    <source>
        <strain evidence="1">ASF457</strain>
    </source>
</reference>
<proteinExistence type="predicted"/>
<evidence type="ECO:0000313" key="1">
    <source>
        <dbReference type="EMBL" id="USF24262.1"/>
    </source>
</evidence>
<keyword evidence="2" id="KW-1185">Reference proteome</keyword>
<gene>
    <name evidence="1" type="ORF">N508_001345</name>
</gene>
<sequence length="303" mass="35254">MNKKIFFLFIILLTYFNSYASNALYKPYEGLDVKYRWLDTANYDTHTIEVSGLHTSTPHQFGYEFKQVLGQDILSHVGLTYGYKAGSHWAGFGLTSASDKPFTSLNLLDFDVFYAFRIFQHVTEYENIKGKALPYYSRLYLGIEYSTSRDFLDGYPLPVIRYEYNKPGVNVIFGLPLTYFKVDFLKFSSIEFKYVPVIDVFFSLNLGVNKSNIFQLQFEMENDVYKLSNLIKDVYYSEQEKYYIDRIAARFRYSLTIKDIVRISPYVEFIIDGHNYVSKQVQLFNNSSTGIGYSAGIDISAFF</sequence>
<accession>V2QDJ3</accession>
<dbReference type="EMBL" id="CP097562">
    <property type="protein sequence ID" value="USF24262.1"/>
    <property type="molecule type" value="Genomic_DNA"/>
</dbReference>
<dbReference type="RefSeq" id="WP_023275630.1">
    <property type="nucleotide sequence ID" value="NZ_CP097562.1"/>
</dbReference>
<dbReference type="KEGG" id="msch:N508_001345"/>
<name>V2QDJ3_9BACT</name>
<reference evidence="1" key="3">
    <citation type="submission" date="2022-06" db="EMBL/GenBank/DDBJ databases">
        <title>Resources to Facilitate Use of the Altered Schaedler Flora (ASF) Mouse Model to Study Microbiome Function.</title>
        <authorList>
            <person name="Proctor A."/>
            <person name="Parvinroo S."/>
            <person name="Richie T."/>
            <person name="Jia X."/>
            <person name="Lee S.T.M."/>
            <person name="Karp P.D."/>
            <person name="Paley S."/>
            <person name="Kostic A.D."/>
            <person name="Pierre J.F."/>
            <person name="Wannemuehler M.J."/>
            <person name="Phillips G.J."/>
        </authorList>
    </citation>
    <scope>NUCLEOTIDE SEQUENCE</scope>
    <source>
        <strain evidence="1">ASF457</strain>
    </source>
</reference>
<reference evidence="1" key="2">
    <citation type="submission" date="2022-05" db="EMBL/GenBank/DDBJ databases">
        <authorList>
            <person name="Proctor A.L."/>
            <person name="Phillips G.J."/>
            <person name="Wannemuehler M.J."/>
        </authorList>
    </citation>
    <scope>NUCLEOTIDE SEQUENCE</scope>
    <source>
        <strain evidence="1">ASF457</strain>
    </source>
</reference>
<protein>
    <submittedName>
        <fullName evidence="1">Uncharacterized protein</fullName>
    </submittedName>
</protein>
<dbReference type="AlphaFoldDB" id="V2QDJ3"/>